<dbReference type="GO" id="GO:0005744">
    <property type="term" value="C:TIM23 mitochondrial import inner membrane translocase complex"/>
    <property type="evidence" value="ECO:0007669"/>
    <property type="project" value="UniProtKB-UniRule"/>
</dbReference>
<dbReference type="AlphaFoldDB" id="A0AA88AFA0"/>
<evidence type="ECO:0000256" key="1">
    <source>
        <dbReference type="RuleBase" id="RU365079"/>
    </source>
</evidence>
<dbReference type="SUPFAM" id="SSF56784">
    <property type="entry name" value="HAD-like"/>
    <property type="match status" value="1"/>
</dbReference>
<dbReference type="InterPro" id="IPR050365">
    <property type="entry name" value="TIM50"/>
</dbReference>
<comment type="similarity">
    <text evidence="1">Belongs to the TIM50 family.</text>
</comment>
<sequence length="261" mass="30107">MSEKVMSLKGKVKCDENYDDKEKDDIGLSLEKLNLGPRKKLIVLGLGGLLCQRIYRNNTSEIPRSRRPDAAYGNNLVFLRPHCKDFIKFCLKRFEVGIWSSAKEYNVDSTLECIMKGLKSKLLFAWGQEKCTDTGFGSLEKKDKPLFLKELKKVWQNNNALLPRCKGQFGPLNTLQMDDKPYKALLNPVHNAIFPYPYKIEDTKDDAFGPKSELRMYLEKLVDAKDVPSFVKEHTYGQAAITPSHSQWKYYSRVVRKFHKT</sequence>
<comment type="caution">
    <text evidence="3">The sequence shown here is derived from an EMBL/GenBank/DDBJ whole genome shotgun (WGS) entry which is preliminary data.</text>
</comment>
<dbReference type="InterPro" id="IPR004274">
    <property type="entry name" value="FCP1_dom"/>
</dbReference>
<evidence type="ECO:0000313" key="3">
    <source>
        <dbReference type="EMBL" id="GMN39336.1"/>
    </source>
</evidence>
<proteinExistence type="inferred from homology"/>
<reference evidence="3" key="1">
    <citation type="submission" date="2023-07" db="EMBL/GenBank/DDBJ databases">
        <title>draft genome sequence of fig (Ficus carica).</title>
        <authorList>
            <person name="Takahashi T."/>
            <person name="Nishimura K."/>
        </authorList>
    </citation>
    <scope>NUCLEOTIDE SEQUENCE</scope>
</reference>
<dbReference type="InterPro" id="IPR023214">
    <property type="entry name" value="HAD_sf"/>
</dbReference>
<gene>
    <name evidence="3" type="ORF">TIFTF001_008575</name>
</gene>
<dbReference type="SMART" id="SM00577">
    <property type="entry name" value="CPDc"/>
    <property type="match status" value="1"/>
</dbReference>
<name>A0AA88AFA0_FICCA</name>
<dbReference type="InterPro" id="IPR036412">
    <property type="entry name" value="HAD-like_sf"/>
</dbReference>
<keyword evidence="4" id="KW-1185">Reference proteome</keyword>
<keyword evidence="1" id="KW-0653">Protein transport</keyword>
<comment type="function">
    <text evidence="1">Essential component of the TIM23 complex, a complex that mediates the translocation of transit peptide-containing proteins across the mitochondrial inner membrane.</text>
</comment>
<dbReference type="GO" id="GO:0015031">
    <property type="term" value="P:protein transport"/>
    <property type="evidence" value="ECO:0007669"/>
    <property type="project" value="UniProtKB-KW"/>
</dbReference>
<evidence type="ECO:0000313" key="4">
    <source>
        <dbReference type="Proteomes" id="UP001187192"/>
    </source>
</evidence>
<dbReference type="Gene3D" id="3.40.50.1000">
    <property type="entry name" value="HAD superfamily/HAD-like"/>
    <property type="match status" value="1"/>
</dbReference>
<keyword evidence="1" id="KW-0813">Transport</keyword>
<protein>
    <recommendedName>
        <fullName evidence="1">Mitochondrial import inner membrane translocase subunit TIM50</fullName>
    </recommendedName>
</protein>
<keyword evidence="1" id="KW-0809">Transit peptide</keyword>
<dbReference type="Pfam" id="PF03031">
    <property type="entry name" value="NIF"/>
    <property type="match status" value="1"/>
</dbReference>
<comment type="subcellular location">
    <subcellularLocation>
        <location evidence="1">Mitochondrion inner membrane</location>
        <topology evidence="1">Single-pass membrane protein</topology>
    </subcellularLocation>
</comment>
<keyword evidence="1" id="KW-0496">Mitochondrion</keyword>
<keyword evidence="1" id="KW-0811">Translocation</keyword>
<dbReference type="PROSITE" id="PS50969">
    <property type="entry name" value="FCP1"/>
    <property type="match status" value="1"/>
</dbReference>
<evidence type="ECO:0000259" key="2">
    <source>
        <dbReference type="PROSITE" id="PS50969"/>
    </source>
</evidence>
<dbReference type="Proteomes" id="UP001187192">
    <property type="component" value="Unassembled WGS sequence"/>
</dbReference>
<accession>A0AA88AFA0</accession>
<dbReference type="EMBL" id="BTGU01000009">
    <property type="protein sequence ID" value="GMN39336.1"/>
    <property type="molecule type" value="Genomic_DNA"/>
</dbReference>
<organism evidence="3 4">
    <name type="scientific">Ficus carica</name>
    <name type="common">Common fig</name>
    <dbReference type="NCBI Taxonomy" id="3494"/>
    <lineage>
        <taxon>Eukaryota</taxon>
        <taxon>Viridiplantae</taxon>
        <taxon>Streptophyta</taxon>
        <taxon>Embryophyta</taxon>
        <taxon>Tracheophyta</taxon>
        <taxon>Spermatophyta</taxon>
        <taxon>Magnoliopsida</taxon>
        <taxon>eudicotyledons</taxon>
        <taxon>Gunneridae</taxon>
        <taxon>Pentapetalae</taxon>
        <taxon>rosids</taxon>
        <taxon>fabids</taxon>
        <taxon>Rosales</taxon>
        <taxon>Moraceae</taxon>
        <taxon>Ficeae</taxon>
        <taxon>Ficus</taxon>
    </lineage>
</organism>
<comment type="subunit">
    <text evidence="1">Component of the TIM23 complex.</text>
</comment>
<dbReference type="PANTHER" id="PTHR12210">
    <property type="entry name" value="DULLARD PROTEIN PHOSPHATASE"/>
    <property type="match status" value="1"/>
</dbReference>
<feature type="domain" description="FCP1 homology" evidence="2">
    <location>
        <begin position="35"/>
        <end position="221"/>
    </location>
</feature>